<dbReference type="EMBL" id="JAPHNI010000918">
    <property type="protein sequence ID" value="KAJ8107487.1"/>
    <property type="molecule type" value="Genomic_DNA"/>
</dbReference>
<proteinExistence type="predicted"/>
<gene>
    <name evidence="1" type="ORF">OPT61_g8833</name>
</gene>
<sequence length="1100" mass="121620">MYPPSTFAAILLLAVSTLAWMPDDCIPCATLCIYNKLGCEQAKCFEEKQDGGTVTAICSLLIHRRSAEDLHAREVTNGRSTTMVTATKDSGVAMQPTITAVIAVEMFLQPPTHSQVTGDGISAQSEIIAQFNVNKVVVLDLLLHLLRTVYWPHITSTAMVLHNPNNWHWVNKDVSGWTREYLDNELLQISAEQDGVTAKIDKVASMDGDVDVSQRKGKVITLFDVKLKLEYSGKNKEGEEANGTITIPEVAHDTEEDEYVFDIDVYSEDSSKQAVKDLVRSKIVPELRKALVKLGPAVMAEHGKDIQHAPGTSPALGWPTAKVYSSSSVNKSAPSKTESGSQKTSTGSVVNVTTINDSTEFRTTAAELFQTFTDPQRITAFTRAPPKSFTGAKAGGTFELFGGNVSGEYTELEEPKHIVQKWRLAQWPAGHYSTMSIWFDQNDVDAVTVMRVEWKGVPVGQEEPTKTNWDQYYVRSIKTTFGFGTVFRLVLSSWTTNRQRESQSSLSARCYIATTLAMLKLYATVPLLAASLTVAQFVPEPTDLTTKEGYANISVRYKQVPEGICELDPNVKSYSGYADVGKDQHVFWWFFEARNQEPSEAPLTVWINGGPGSSSMIGLFQELGPCGVGPDLKPYNNPYSWSNVSNMLFIDEPTTVGFSYSVPIPGYQDDGGFIIQLPNATCPDYAESYGTCGTYSKPDLTLTANTTEGAAPNMWKTLQGFMGAFPEYSRNGFNFATESYGGHYAPVFNAYFLDQNAKNITGAHKIELENVLIGNGWFDPLIQYQAYYNFTVFPGNTYDYDPYNASVKAEWYNNMYGAGNCYDLTKQCYTTGENAVCARADDFCFNKVENLYDIYSGRDEYDMRYLVPDPFPYSYYVEYLNTPAVQKAIGAYQNFSESSSTVSSAFSNTGDDDRESGTIEACQKLLAAGVQVMLYYGDADFNCNWYGGQVVADEIAAPGYDTAGFVNISTSDKIVHGQVKQSGLFSFVRIYESGHEVPFYQPLASLEIFERALKQVDIATGECAVNVGYKTVGTPTSTYREGNATMQFEVTPKNATYNTALNAPDPEPTWAAESVTKDKMRRSKRSLGRPSMAALRRHST</sequence>
<accession>A0ACC2HWP3</accession>
<name>A0ACC2HWP3_9PLEO</name>
<comment type="caution">
    <text evidence="1">The sequence shown here is derived from an EMBL/GenBank/DDBJ whole genome shotgun (WGS) entry which is preliminary data.</text>
</comment>
<dbReference type="Proteomes" id="UP001153331">
    <property type="component" value="Unassembled WGS sequence"/>
</dbReference>
<keyword evidence="2" id="KW-1185">Reference proteome</keyword>
<evidence type="ECO:0000313" key="1">
    <source>
        <dbReference type="EMBL" id="KAJ8107487.1"/>
    </source>
</evidence>
<evidence type="ECO:0000313" key="2">
    <source>
        <dbReference type="Proteomes" id="UP001153331"/>
    </source>
</evidence>
<protein>
    <submittedName>
        <fullName evidence="1">Uncharacterized protein</fullName>
    </submittedName>
</protein>
<organism evidence="1 2">
    <name type="scientific">Boeremia exigua</name>
    <dbReference type="NCBI Taxonomy" id="749465"/>
    <lineage>
        <taxon>Eukaryota</taxon>
        <taxon>Fungi</taxon>
        <taxon>Dikarya</taxon>
        <taxon>Ascomycota</taxon>
        <taxon>Pezizomycotina</taxon>
        <taxon>Dothideomycetes</taxon>
        <taxon>Pleosporomycetidae</taxon>
        <taxon>Pleosporales</taxon>
        <taxon>Pleosporineae</taxon>
        <taxon>Didymellaceae</taxon>
        <taxon>Boeremia</taxon>
    </lineage>
</organism>
<reference evidence="1" key="1">
    <citation type="submission" date="2022-11" db="EMBL/GenBank/DDBJ databases">
        <title>Genome Sequence of Boeremia exigua.</title>
        <authorList>
            <person name="Buettner E."/>
        </authorList>
    </citation>
    <scope>NUCLEOTIDE SEQUENCE</scope>
    <source>
        <strain evidence="1">CU02</strain>
    </source>
</reference>